<gene>
    <name evidence="2" type="ORF">HOP12_07080</name>
</gene>
<name>A0A849SM67_UNCEI</name>
<feature type="chain" id="PRO_5032617014" evidence="1">
    <location>
        <begin position="24"/>
        <end position="245"/>
    </location>
</feature>
<dbReference type="EMBL" id="JABFRW010000079">
    <property type="protein sequence ID" value="NOT33917.1"/>
    <property type="molecule type" value="Genomic_DNA"/>
</dbReference>
<accession>A0A849SM67</accession>
<evidence type="ECO:0000313" key="3">
    <source>
        <dbReference type="Proteomes" id="UP000580839"/>
    </source>
</evidence>
<comment type="caution">
    <text evidence="2">The sequence shown here is derived from an EMBL/GenBank/DDBJ whole genome shotgun (WGS) entry which is preliminary data.</text>
</comment>
<sequence>MRIKATMIAVATALMLSALPALAAMPTPGIYFSTDLGGQVLLGRGSQSWIAPLNVNRGLGDVFNAQSWTPEGAPDVSIEGLLGTQWIFQCGVQLAPQGQVDNRDANGNGTVIFTNVFTGGIFFLSKNGPWGDGINDLTGQIFTTTAIATVVYVNSIPIQSRLNLDTYGQFDGSSCVLRFAIANGVGLGDTDLLAFPPEYPPLMDTDCAPTRVNGSWGDIKDITLQIECPVPTRSGTWGSVKTRYR</sequence>
<reference evidence="2 3" key="1">
    <citation type="submission" date="2020-04" db="EMBL/GenBank/DDBJ databases">
        <title>Metagenomic profiling of ammonia- and methane-oxidizing microorganisms in a Dutch drinking water treatment plant.</title>
        <authorList>
            <person name="Poghosyan L."/>
            <person name="Leucker S."/>
        </authorList>
    </citation>
    <scope>NUCLEOTIDE SEQUENCE [LARGE SCALE GENOMIC DNA]</scope>
    <source>
        <strain evidence="2">S-RSF-IL-03</strain>
    </source>
</reference>
<protein>
    <submittedName>
        <fullName evidence="2">Uncharacterized protein</fullName>
    </submittedName>
</protein>
<feature type="signal peptide" evidence="1">
    <location>
        <begin position="1"/>
        <end position="23"/>
    </location>
</feature>
<keyword evidence="1" id="KW-0732">Signal</keyword>
<evidence type="ECO:0000313" key="2">
    <source>
        <dbReference type="EMBL" id="NOT33917.1"/>
    </source>
</evidence>
<dbReference type="AlphaFoldDB" id="A0A849SM67"/>
<evidence type="ECO:0000256" key="1">
    <source>
        <dbReference type="SAM" id="SignalP"/>
    </source>
</evidence>
<proteinExistence type="predicted"/>
<organism evidence="2 3">
    <name type="scientific">Eiseniibacteriota bacterium</name>
    <dbReference type="NCBI Taxonomy" id="2212470"/>
    <lineage>
        <taxon>Bacteria</taxon>
        <taxon>Candidatus Eiseniibacteriota</taxon>
    </lineage>
</organism>
<dbReference type="Proteomes" id="UP000580839">
    <property type="component" value="Unassembled WGS sequence"/>
</dbReference>